<feature type="compositionally biased region" description="Basic and acidic residues" evidence="7">
    <location>
        <begin position="392"/>
        <end position="410"/>
    </location>
</feature>
<evidence type="ECO:0000313" key="9">
    <source>
        <dbReference type="EMBL" id="CBJ26784.1"/>
    </source>
</evidence>
<evidence type="ECO:0000256" key="7">
    <source>
        <dbReference type="SAM" id="MobiDB-lite"/>
    </source>
</evidence>
<dbReference type="eggNOG" id="KOG1869">
    <property type="taxonomic scope" value="Eukaryota"/>
</dbReference>
<evidence type="ECO:0000256" key="3">
    <source>
        <dbReference type="ARBA" id="ARBA00022664"/>
    </source>
</evidence>
<accession>D7G1H6</accession>
<feature type="compositionally biased region" description="Basic and acidic residues" evidence="7">
    <location>
        <begin position="305"/>
        <end position="327"/>
    </location>
</feature>
<feature type="compositionally biased region" description="Basic and acidic residues" evidence="7">
    <location>
        <begin position="197"/>
        <end position="228"/>
    </location>
</feature>
<dbReference type="Proteomes" id="UP000002630">
    <property type="component" value="Linkage Group LG18"/>
</dbReference>
<dbReference type="GO" id="GO:0008380">
    <property type="term" value="P:RNA splicing"/>
    <property type="evidence" value="ECO:0007669"/>
    <property type="project" value="UniProtKB-KW"/>
</dbReference>
<proteinExistence type="inferred from homology"/>
<dbReference type="EMBL" id="FN648652">
    <property type="protein sequence ID" value="CBJ26784.1"/>
    <property type="molecule type" value="Genomic_DNA"/>
</dbReference>
<evidence type="ECO:0000256" key="5">
    <source>
        <dbReference type="ARBA" id="ARBA00023187"/>
    </source>
</evidence>
<dbReference type="Gene3D" id="6.10.140.420">
    <property type="match status" value="1"/>
</dbReference>
<evidence type="ECO:0000256" key="2">
    <source>
        <dbReference type="ARBA" id="ARBA00005954"/>
    </source>
</evidence>
<keyword evidence="6" id="KW-0539">Nucleus</keyword>
<feature type="compositionally biased region" description="Basic and acidic residues" evidence="7">
    <location>
        <begin position="255"/>
        <end position="274"/>
    </location>
</feature>
<feature type="compositionally biased region" description="Gly residues" evidence="7">
    <location>
        <begin position="149"/>
        <end position="158"/>
    </location>
</feature>
<dbReference type="SMART" id="SM01115">
    <property type="entry name" value="cwf21"/>
    <property type="match status" value="1"/>
</dbReference>
<evidence type="ECO:0000256" key="6">
    <source>
        <dbReference type="ARBA" id="ARBA00023242"/>
    </source>
</evidence>
<feature type="compositionally biased region" description="Basic and acidic residues" evidence="7">
    <location>
        <begin position="162"/>
        <end position="178"/>
    </location>
</feature>
<evidence type="ECO:0000313" key="10">
    <source>
        <dbReference type="Proteomes" id="UP000002630"/>
    </source>
</evidence>
<dbReference type="OrthoDB" id="10267305at2759"/>
<evidence type="ECO:0000256" key="4">
    <source>
        <dbReference type="ARBA" id="ARBA00022728"/>
    </source>
</evidence>
<feature type="compositionally biased region" description="Low complexity" evidence="7">
    <location>
        <begin position="454"/>
        <end position="465"/>
    </location>
</feature>
<dbReference type="EMBL" id="FN649743">
    <property type="protein sequence ID" value="CBJ26784.1"/>
    <property type="molecule type" value="Genomic_DNA"/>
</dbReference>
<reference evidence="9 10" key="1">
    <citation type="journal article" date="2010" name="Nature">
        <title>The Ectocarpus genome and the independent evolution of multicellularity in brown algae.</title>
        <authorList>
            <person name="Cock J.M."/>
            <person name="Sterck L."/>
            <person name="Rouze P."/>
            <person name="Scornet D."/>
            <person name="Allen A.E."/>
            <person name="Amoutzias G."/>
            <person name="Anthouard V."/>
            <person name="Artiguenave F."/>
            <person name="Aury J.M."/>
            <person name="Badger J.H."/>
            <person name="Beszteri B."/>
            <person name="Billiau K."/>
            <person name="Bonnet E."/>
            <person name="Bothwell J.H."/>
            <person name="Bowler C."/>
            <person name="Boyen C."/>
            <person name="Brownlee C."/>
            <person name="Carrano C.J."/>
            <person name="Charrier B."/>
            <person name="Cho G.Y."/>
            <person name="Coelho S.M."/>
            <person name="Collen J."/>
            <person name="Corre E."/>
            <person name="Da Silva C."/>
            <person name="Delage L."/>
            <person name="Delaroque N."/>
            <person name="Dittami S.M."/>
            <person name="Doulbeau S."/>
            <person name="Elias M."/>
            <person name="Farnham G."/>
            <person name="Gachon C.M."/>
            <person name="Gschloessl B."/>
            <person name="Heesch S."/>
            <person name="Jabbari K."/>
            <person name="Jubin C."/>
            <person name="Kawai H."/>
            <person name="Kimura K."/>
            <person name="Kloareg B."/>
            <person name="Kupper F.C."/>
            <person name="Lang D."/>
            <person name="Le Bail A."/>
            <person name="Leblanc C."/>
            <person name="Lerouge P."/>
            <person name="Lohr M."/>
            <person name="Lopez P.J."/>
            <person name="Martens C."/>
            <person name="Maumus F."/>
            <person name="Michel G."/>
            <person name="Miranda-Saavedra D."/>
            <person name="Morales J."/>
            <person name="Moreau H."/>
            <person name="Motomura T."/>
            <person name="Nagasato C."/>
            <person name="Napoli C.A."/>
            <person name="Nelson D.R."/>
            <person name="Nyvall-Collen P."/>
            <person name="Peters A.F."/>
            <person name="Pommier C."/>
            <person name="Potin P."/>
            <person name="Poulain J."/>
            <person name="Quesneville H."/>
            <person name="Read B."/>
            <person name="Rensing S.A."/>
            <person name="Ritter A."/>
            <person name="Rousvoal S."/>
            <person name="Samanta M."/>
            <person name="Samson G."/>
            <person name="Schroeder D.C."/>
            <person name="Segurens B."/>
            <person name="Strittmatter M."/>
            <person name="Tonon T."/>
            <person name="Tregear J.W."/>
            <person name="Valentin K."/>
            <person name="von Dassow P."/>
            <person name="Yamagishi T."/>
            <person name="Van de Peer Y."/>
            <person name="Wincker P."/>
        </authorList>
    </citation>
    <scope>NUCLEOTIDE SEQUENCE [LARGE SCALE GENOMIC DNA]</scope>
    <source>
        <strain evidence="10">Ec32 / CCAP1310/4</strain>
    </source>
</reference>
<dbReference type="GO" id="GO:0005681">
    <property type="term" value="C:spliceosomal complex"/>
    <property type="evidence" value="ECO:0007669"/>
    <property type="project" value="UniProtKB-KW"/>
</dbReference>
<feature type="compositionally biased region" description="Basic and acidic residues" evidence="7">
    <location>
        <begin position="342"/>
        <end position="378"/>
    </location>
</feature>
<dbReference type="AlphaFoldDB" id="D7G1H6"/>
<comment type="subcellular location">
    <subcellularLocation>
        <location evidence="1">Nucleus</location>
    </subcellularLocation>
</comment>
<organism evidence="9 10">
    <name type="scientific">Ectocarpus siliculosus</name>
    <name type="common">Brown alga</name>
    <name type="synonym">Conferva siliculosa</name>
    <dbReference type="NCBI Taxonomy" id="2880"/>
    <lineage>
        <taxon>Eukaryota</taxon>
        <taxon>Sar</taxon>
        <taxon>Stramenopiles</taxon>
        <taxon>Ochrophyta</taxon>
        <taxon>PX clade</taxon>
        <taxon>Phaeophyceae</taxon>
        <taxon>Ectocarpales</taxon>
        <taxon>Ectocarpaceae</taxon>
        <taxon>Ectocarpus</taxon>
    </lineage>
</organism>
<dbReference type="InterPro" id="IPR013170">
    <property type="entry name" value="mRNA_splic_Cwf21_dom"/>
</dbReference>
<name>D7G1H6_ECTSI</name>
<dbReference type="STRING" id="2880.D7G1H6"/>
<dbReference type="InParanoid" id="D7G1H6"/>
<keyword evidence="3" id="KW-0507">mRNA processing</keyword>
<comment type="similarity">
    <text evidence="2">Belongs to the CWC21 family.</text>
</comment>
<dbReference type="PANTHER" id="PTHR36562">
    <property type="entry name" value="SERINE/ARGININE REPETITIVE MATRIX 2"/>
    <property type="match status" value="1"/>
</dbReference>
<dbReference type="OMA" id="DENDRWQ"/>
<dbReference type="InterPro" id="IPR051372">
    <property type="entry name" value="CWC21"/>
</dbReference>
<evidence type="ECO:0000259" key="8">
    <source>
        <dbReference type="SMART" id="SM01115"/>
    </source>
</evidence>
<dbReference type="PANTHER" id="PTHR36562:SF5">
    <property type="entry name" value="SERINE_ARGININE REPETITIVE MATRIX 2"/>
    <property type="match status" value="1"/>
</dbReference>
<keyword evidence="10" id="KW-1185">Reference proteome</keyword>
<dbReference type="GO" id="GO:0006397">
    <property type="term" value="P:mRNA processing"/>
    <property type="evidence" value="ECO:0007669"/>
    <property type="project" value="UniProtKB-KW"/>
</dbReference>
<dbReference type="Pfam" id="PF08312">
    <property type="entry name" value="cwf21"/>
    <property type="match status" value="1"/>
</dbReference>
<sequence length="560" mass="60093">MTSALLAVRASRGLVSVPLPTAATRGQAGSDMYNNVGIRTPRGSGTSGHVMSNRSHVRAQAFRMGIDRNTGKLQARDWEEPPPRKANEELLDHQRKRKVEAKIFELQEAMADRGYSDAEIEEKVAEVRKGLEEREGSGQKASLLKGKKGGGGGGGGAGTMDSHMRDVKKADDNRRMREAFGLGDDYAAGEAFDEEAQERKKEARRKEREAKDKEWEEKKAAKKAEEKKEKRRREKAGSDDDQDGQEGGARKGGSRRGDSQEAERDSMMAKRAERFGASANEPRGSSNNDRKGRGQFRAGGPGNKNNDKRAGGRDGRDGERRPSEMNVKDALAGGLSAPRGGSRRDRARSEDEGPRDVVIHVDGEDGGGRGRPRDRAEGSGRNVHVRVAGEGGRGDSEDSRYRGDRGRGYGDDSDGEGSEREVIVVTQSGVDENDRWQADGNGVFAEDGLGGGSAAPASSTTTPHSPADDDLRGRIKGRGRRGVECESSPPRKKAALAPSGGDLRERISGRGRRGASGPPSGPPAGGDAISVTSNGEILNTTFWSWRGLEMSTMVGQLPVA</sequence>
<keyword evidence="4" id="KW-0747">Spliceosome</keyword>
<feature type="domain" description="CWF21" evidence="8">
    <location>
        <begin position="91"/>
        <end position="136"/>
    </location>
</feature>
<keyword evidence="5" id="KW-0508">mRNA splicing</keyword>
<feature type="region of interest" description="Disordered" evidence="7">
    <location>
        <begin position="130"/>
        <end position="532"/>
    </location>
</feature>
<gene>
    <name evidence="9" type="ORF">Esi_0045_0051</name>
</gene>
<protein>
    <recommendedName>
        <fullName evidence="8">CWF21 domain-containing protein</fullName>
    </recommendedName>
</protein>
<evidence type="ECO:0000256" key="1">
    <source>
        <dbReference type="ARBA" id="ARBA00004123"/>
    </source>
</evidence>